<dbReference type="SMART" id="SM00132">
    <property type="entry name" value="LIM"/>
    <property type="match status" value="1"/>
</dbReference>
<evidence type="ECO:0000259" key="5">
    <source>
        <dbReference type="PROSITE" id="PS50023"/>
    </source>
</evidence>
<feature type="compositionally biased region" description="Polar residues" evidence="4">
    <location>
        <begin position="29"/>
        <end position="45"/>
    </location>
</feature>
<feature type="region of interest" description="Disordered" evidence="4">
    <location>
        <begin position="21"/>
        <end position="45"/>
    </location>
</feature>
<keyword evidence="1 3" id="KW-0479">Metal-binding</keyword>
<comment type="caution">
    <text evidence="6">The sequence shown here is derived from an EMBL/GenBank/DDBJ whole genome shotgun (WGS) entry which is preliminary data.</text>
</comment>
<dbReference type="Pfam" id="PF00412">
    <property type="entry name" value="LIM"/>
    <property type="match status" value="1"/>
</dbReference>
<dbReference type="InterPro" id="IPR001781">
    <property type="entry name" value="Znf_LIM"/>
</dbReference>
<reference evidence="6" key="1">
    <citation type="submission" date="2022-08" db="EMBL/GenBank/DDBJ databases">
        <title>Novel sulfate-reducing endosymbionts in the free-living metamonad Anaeramoeba.</title>
        <authorList>
            <person name="Jerlstrom-Hultqvist J."/>
            <person name="Cepicka I."/>
            <person name="Gallot-Lavallee L."/>
            <person name="Salas-Leiva D."/>
            <person name="Curtis B.A."/>
            <person name="Zahonova K."/>
            <person name="Pipaliya S."/>
            <person name="Dacks J."/>
            <person name="Roger A.J."/>
        </authorList>
    </citation>
    <scope>NUCLEOTIDE SEQUENCE</scope>
    <source>
        <strain evidence="6">Schooner1</strain>
    </source>
</reference>
<feature type="compositionally biased region" description="Basic and acidic residues" evidence="4">
    <location>
        <begin position="212"/>
        <end position="224"/>
    </location>
</feature>
<organism evidence="6 7">
    <name type="scientific">Anaeramoeba flamelloides</name>
    <dbReference type="NCBI Taxonomy" id="1746091"/>
    <lineage>
        <taxon>Eukaryota</taxon>
        <taxon>Metamonada</taxon>
        <taxon>Anaeramoebidae</taxon>
        <taxon>Anaeramoeba</taxon>
    </lineage>
</organism>
<keyword evidence="7" id="KW-1185">Reference proteome</keyword>
<dbReference type="PROSITE" id="PS50023">
    <property type="entry name" value="LIM_DOMAIN_2"/>
    <property type="match status" value="1"/>
</dbReference>
<accession>A0ABQ8XIU7</accession>
<dbReference type="SUPFAM" id="SSF57716">
    <property type="entry name" value="Glucocorticoid receptor-like (DNA-binding domain)"/>
    <property type="match status" value="1"/>
</dbReference>
<dbReference type="Proteomes" id="UP001150062">
    <property type="component" value="Unassembled WGS sequence"/>
</dbReference>
<dbReference type="EMBL" id="JAOAOG010000291">
    <property type="protein sequence ID" value="KAJ6232571.1"/>
    <property type="molecule type" value="Genomic_DNA"/>
</dbReference>
<feature type="domain" description="LIM zinc-binding" evidence="5">
    <location>
        <begin position="261"/>
        <end position="323"/>
    </location>
</feature>
<dbReference type="Gene3D" id="2.10.110.10">
    <property type="entry name" value="Cysteine Rich Protein"/>
    <property type="match status" value="2"/>
</dbReference>
<evidence type="ECO:0000313" key="6">
    <source>
        <dbReference type="EMBL" id="KAJ6232571.1"/>
    </source>
</evidence>
<gene>
    <name evidence="6" type="ORF">M0813_04788</name>
</gene>
<keyword evidence="2 3" id="KW-0862">Zinc</keyword>
<evidence type="ECO:0000256" key="2">
    <source>
        <dbReference type="ARBA" id="ARBA00022833"/>
    </source>
</evidence>
<evidence type="ECO:0000256" key="4">
    <source>
        <dbReference type="SAM" id="MobiDB-lite"/>
    </source>
</evidence>
<proteinExistence type="predicted"/>
<evidence type="ECO:0000256" key="1">
    <source>
        <dbReference type="ARBA" id="ARBA00022723"/>
    </source>
</evidence>
<name>A0ABQ8XIU7_9EUKA</name>
<evidence type="ECO:0000313" key="7">
    <source>
        <dbReference type="Proteomes" id="UP001150062"/>
    </source>
</evidence>
<evidence type="ECO:0000256" key="3">
    <source>
        <dbReference type="PROSITE-ProRule" id="PRU00125"/>
    </source>
</evidence>
<protein>
    <recommendedName>
        <fullName evidence="5">LIM zinc-binding domain-containing protein</fullName>
    </recommendedName>
</protein>
<feature type="region of interest" description="Disordered" evidence="4">
    <location>
        <begin position="178"/>
        <end position="224"/>
    </location>
</feature>
<sequence length="368" mass="44008">MTNKTIQELDQTLQLLSSRRKLSRRKQKNTQLFTPQPKQNKNTTQFLNTRTVSRLTPRLTNKKKKNNNSIRDGYQIRKNLTDKFRETQSKRSLTSEIVQDLEDKGEQIEIKCSYCSKPLQKNEIFMRGEKVLCYEHFYNQIPNNQQETLDKVVSKSKYKNSFGEILLQDMKIIKDRSFNSSSTTKNQNRKGHQKLNHNSNFENTNENENENENEKEKEKEKEKDSEFLNQYFNEFGEEKERERERERGKRREREKEKDQKIVCEICRKPFVTEFLTVNKKHHFHNECLPRCTTCNKILLKEKNRKKRDGQLFCPKHFSIHFDRICPICNQPIYGRVVCAYGKTYHKECAGSARRLYVGRGIWPNEKLF</sequence>
<keyword evidence="3" id="KW-0440">LIM domain</keyword>